<evidence type="ECO:0008006" key="3">
    <source>
        <dbReference type="Google" id="ProtNLM"/>
    </source>
</evidence>
<proteinExistence type="predicted"/>
<dbReference type="InterPro" id="IPR021352">
    <property type="entry name" value="DUF2971"/>
</dbReference>
<dbReference type="RefSeq" id="WP_163395434.1">
    <property type="nucleotide sequence ID" value="NZ_BMKP01000007.1"/>
</dbReference>
<dbReference type="Proteomes" id="UP000655016">
    <property type="component" value="Unassembled WGS sequence"/>
</dbReference>
<dbReference type="Pfam" id="PF11185">
    <property type="entry name" value="DUF2971"/>
    <property type="match status" value="1"/>
</dbReference>
<name>A0ABQ1UKI0_9FLAO</name>
<protein>
    <recommendedName>
        <fullName evidence="3">DUF2971 domain-containing protein</fullName>
    </recommendedName>
</protein>
<keyword evidence="2" id="KW-1185">Reference proteome</keyword>
<evidence type="ECO:0000313" key="2">
    <source>
        <dbReference type="Proteomes" id="UP000655016"/>
    </source>
</evidence>
<reference evidence="2" key="1">
    <citation type="journal article" date="2019" name="Int. J. Syst. Evol. Microbiol.">
        <title>The Global Catalogue of Microorganisms (GCM) 10K type strain sequencing project: providing services to taxonomists for standard genome sequencing and annotation.</title>
        <authorList>
            <consortium name="The Broad Institute Genomics Platform"/>
            <consortium name="The Broad Institute Genome Sequencing Center for Infectious Disease"/>
            <person name="Wu L."/>
            <person name="Ma J."/>
        </authorList>
    </citation>
    <scope>NUCLEOTIDE SEQUENCE [LARGE SCALE GENOMIC DNA]</scope>
    <source>
        <strain evidence="2">CGMCC 1.16060</strain>
    </source>
</reference>
<comment type="caution">
    <text evidence="1">The sequence shown here is derived from an EMBL/GenBank/DDBJ whole genome shotgun (WGS) entry which is preliminary data.</text>
</comment>
<accession>A0ABQ1UKI0</accession>
<evidence type="ECO:0000313" key="1">
    <source>
        <dbReference type="EMBL" id="GGF20319.1"/>
    </source>
</evidence>
<organism evidence="1 2">
    <name type="scientific">Flavobacterium limi</name>
    <dbReference type="NCBI Taxonomy" id="2045105"/>
    <lineage>
        <taxon>Bacteria</taxon>
        <taxon>Pseudomonadati</taxon>
        <taxon>Bacteroidota</taxon>
        <taxon>Flavobacteriia</taxon>
        <taxon>Flavobacteriales</taxon>
        <taxon>Flavobacteriaceae</taxon>
        <taxon>Flavobacterium</taxon>
    </lineage>
</organism>
<dbReference type="EMBL" id="BMKP01000007">
    <property type="protein sequence ID" value="GGF20319.1"/>
    <property type="molecule type" value="Genomic_DNA"/>
</dbReference>
<sequence>MKPESYPEIIYKYRSWADEYHKNILLKGEVYLSAPKNFNDPFDFRIGKNFMLLDSQEKIERYIDQGLEKHKDWLMRKGIDSKEERIFQLKRLENLELYQQEYEMIESEATDNHYGILSLSSRWDSILMWSHYGNFHKGFNVGYNEEKMRQCGLFGKGGPVAYSDDFPTIDPFSDHDMRTSFMQTHFKSKEWEYEQEYRLAKLFYPGIPTDKDRTIVIPFEFIDEINLGISISDKDKIEIVEFAKNKNIKVFQTKKISFKFGLTRFEI</sequence>
<gene>
    <name evidence="1" type="ORF">GCM10011518_31990</name>
</gene>